<dbReference type="Gene3D" id="3.40.50.300">
    <property type="entry name" value="P-loop containing nucleotide triphosphate hydrolases"/>
    <property type="match status" value="1"/>
</dbReference>
<dbReference type="RefSeq" id="WP_008294316.1">
    <property type="nucleotide sequence ID" value="NZ_CM002299.1"/>
</dbReference>
<gene>
    <name evidence="3" type="ORF">KT71_09432</name>
</gene>
<evidence type="ECO:0000259" key="2">
    <source>
        <dbReference type="Pfam" id="PF01926"/>
    </source>
</evidence>
<feature type="domain" description="G" evidence="2">
    <location>
        <begin position="281"/>
        <end position="367"/>
    </location>
</feature>
<evidence type="ECO:0000313" key="3">
    <source>
        <dbReference type="EMBL" id="EAQ98838.1"/>
    </source>
</evidence>
<feature type="transmembrane region" description="Helical" evidence="1">
    <location>
        <begin position="15"/>
        <end position="39"/>
    </location>
</feature>
<comment type="caution">
    <text evidence="3">The sequence shown here is derived from an EMBL/GenBank/DDBJ whole genome shotgun (WGS) entry which is preliminary data.</text>
</comment>
<keyword evidence="1" id="KW-1133">Transmembrane helix</keyword>
<name>A4A4W7_9GAMM</name>
<proteinExistence type="predicted"/>
<reference evidence="3 4" key="1">
    <citation type="journal article" date="2007" name="Proc. Natl. Acad. Sci. U.S.A.">
        <title>Characterization of a marine gammaproteobacterium capable of aerobic anoxygenic photosynthesis.</title>
        <authorList>
            <person name="Fuchs B.M."/>
            <person name="Spring S."/>
            <person name="Teeling H."/>
            <person name="Quast C."/>
            <person name="Wulf J."/>
            <person name="Schattenhofer M."/>
            <person name="Yan S."/>
            <person name="Ferriera S."/>
            <person name="Johnson J."/>
            <person name="Glockner F.O."/>
            <person name="Amann R."/>
        </authorList>
    </citation>
    <scope>NUCLEOTIDE SEQUENCE [LARGE SCALE GENOMIC DNA]</scope>
    <source>
        <strain evidence="3">KT71</strain>
    </source>
</reference>
<keyword evidence="1" id="KW-0472">Membrane</keyword>
<dbReference type="CDD" id="cd00882">
    <property type="entry name" value="Ras_like_GTPase"/>
    <property type="match status" value="1"/>
</dbReference>
<dbReference type="Proteomes" id="UP000019205">
    <property type="component" value="Chromosome"/>
</dbReference>
<dbReference type="OrthoDB" id="238366at2"/>
<reference evidence="3 4" key="2">
    <citation type="journal article" date="2009" name="PLoS ONE">
        <title>The photosynthetic apparatus and its regulation in the aerobic gammaproteobacterium Congregibacter litoralis gen. nov., sp. nov.</title>
        <authorList>
            <person name="Spring S."/>
            <person name="Lunsdorf H."/>
            <person name="Fuchs B.M."/>
            <person name="Tindall B.J."/>
        </authorList>
    </citation>
    <scope>NUCLEOTIDE SEQUENCE [LARGE SCALE GENOMIC DNA]</scope>
    <source>
        <strain evidence="3">KT71</strain>
    </source>
</reference>
<dbReference type="eggNOG" id="COG3596">
    <property type="taxonomic scope" value="Bacteria"/>
</dbReference>
<accession>A4A4W7</accession>
<dbReference type="HOGENOM" id="CLU_028661_0_0_6"/>
<keyword evidence="4" id="KW-1185">Reference proteome</keyword>
<evidence type="ECO:0000313" key="4">
    <source>
        <dbReference type="Proteomes" id="UP000019205"/>
    </source>
</evidence>
<keyword evidence="1" id="KW-0812">Transmembrane</keyword>
<evidence type="ECO:0000256" key="1">
    <source>
        <dbReference type="SAM" id="Phobius"/>
    </source>
</evidence>
<dbReference type="AlphaFoldDB" id="A4A4W7"/>
<organism evidence="3 4">
    <name type="scientific">Congregibacter litoralis KT71</name>
    <dbReference type="NCBI Taxonomy" id="314285"/>
    <lineage>
        <taxon>Bacteria</taxon>
        <taxon>Pseudomonadati</taxon>
        <taxon>Pseudomonadota</taxon>
        <taxon>Gammaproteobacteria</taxon>
        <taxon>Cellvibrionales</taxon>
        <taxon>Halieaceae</taxon>
        <taxon>Congregibacter</taxon>
    </lineage>
</organism>
<sequence>MKTPFGSLFALRSRFYWYSAAVLGLAIPVLTLSCVGVYFLWREGWLLWFFFGIALTAIPLIVMSPKPNKPVETDEDTTAPQYLEIKREWSDFDKSVWKEALLSLETRINQISSYQDLEQAALEQWKLVASRYSDDDPLLSFTLPEALLVTEVLSREYRRLVLLHFPVARQLTLGKARHIYNSGTRWYGRYEGAYKIWRVLRAGLNPIGSVASEVRGHAMDAFLGDLSLSARNGLLRVLFEEVTQVAIDLYSGRLRISDEELQHHIKGTSRPVLDPVLPPPRVILVGQVNAGKSTLTNALKNTYVSEVDALPCKTAPTAFLCELPNGTEIELIDSMGLDGSEQALQLNLQTAVNADLVIIVSAANQPNKEPEYRFTKAWRAYFEQRMDRTKPEVVLVTTHNDRLSPSTEWQPPYNLDTCPSAKAKAMRDAIEYLREVVDAGAACRAVPIAVSENIEFYNIDVLSGLLAESAQRARGIQLNRLRTQAAQTAFSTTGSLKSALRAGRWLGKPVVARYGQRWRQWKQSRS</sequence>
<dbReference type="STRING" id="314285.KT71_09432"/>
<feature type="transmembrane region" description="Helical" evidence="1">
    <location>
        <begin position="45"/>
        <end position="63"/>
    </location>
</feature>
<protein>
    <submittedName>
        <fullName evidence="3">Putative GTPase</fullName>
    </submittedName>
</protein>
<dbReference type="Pfam" id="PF01926">
    <property type="entry name" value="MMR_HSR1"/>
    <property type="match status" value="1"/>
</dbReference>
<dbReference type="EMBL" id="AAOA02000003">
    <property type="protein sequence ID" value="EAQ98838.1"/>
    <property type="molecule type" value="Genomic_DNA"/>
</dbReference>
<dbReference type="PROSITE" id="PS51257">
    <property type="entry name" value="PROKAR_LIPOPROTEIN"/>
    <property type="match status" value="1"/>
</dbReference>
<dbReference type="InterPro" id="IPR027417">
    <property type="entry name" value="P-loop_NTPase"/>
</dbReference>
<dbReference type="InterPro" id="IPR006073">
    <property type="entry name" value="GTP-bd"/>
</dbReference>
<dbReference type="SUPFAM" id="SSF52540">
    <property type="entry name" value="P-loop containing nucleoside triphosphate hydrolases"/>
    <property type="match status" value="1"/>
</dbReference>
<dbReference type="GO" id="GO:0005525">
    <property type="term" value="F:GTP binding"/>
    <property type="evidence" value="ECO:0007669"/>
    <property type="project" value="InterPro"/>
</dbReference>